<reference evidence="2 3" key="1">
    <citation type="submission" date="2017-10" db="EMBL/GenBank/DDBJ databases">
        <title>The draft genome sequence of Lewinella marina KCTC 32374.</title>
        <authorList>
            <person name="Wang K."/>
        </authorList>
    </citation>
    <scope>NUCLEOTIDE SEQUENCE [LARGE SCALE GENOMIC DNA]</scope>
    <source>
        <strain evidence="2 3">MKG-38</strain>
    </source>
</reference>
<protein>
    <submittedName>
        <fullName evidence="2">Ornithine cyclodeaminase</fullName>
    </submittedName>
</protein>
<dbReference type="Gene3D" id="3.40.50.720">
    <property type="entry name" value="NAD(P)-binding Rossmann-like Domain"/>
    <property type="match status" value="1"/>
</dbReference>
<dbReference type="InterPro" id="IPR003462">
    <property type="entry name" value="ODC_Mu_crystall"/>
</dbReference>
<dbReference type="SUPFAM" id="SSF51735">
    <property type="entry name" value="NAD(P)-binding Rossmann-fold domains"/>
    <property type="match status" value="1"/>
</dbReference>
<gene>
    <name evidence="2" type="ORF">CGL56_12695</name>
</gene>
<feature type="region of interest" description="Disordered" evidence="1">
    <location>
        <begin position="351"/>
        <end position="374"/>
    </location>
</feature>
<dbReference type="PANTHER" id="PTHR13812:SF19">
    <property type="entry name" value="KETIMINE REDUCTASE MU-CRYSTALLIN"/>
    <property type="match status" value="1"/>
</dbReference>
<dbReference type="InterPro" id="IPR036291">
    <property type="entry name" value="NAD(P)-bd_dom_sf"/>
</dbReference>
<keyword evidence="3" id="KW-1185">Reference proteome</keyword>
<dbReference type="EMBL" id="PDLO01000005">
    <property type="protein sequence ID" value="PHK98043.1"/>
    <property type="molecule type" value="Genomic_DNA"/>
</dbReference>
<comment type="caution">
    <text evidence="2">The sequence shown here is derived from an EMBL/GenBank/DDBJ whole genome shotgun (WGS) entry which is preliminary data.</text>
</comment>
<dbReference type="Pfam" id="PF02423">
    <property type="entry name" value="OCD_Mu_crystall"/>
    <property type="match status" value="1"/>
</dbReference>
<dbReference type="InterPro" id="IPR023401">
    <property type="entry name" value="ODC_N"/>
</dbReference>
<sequence>MIMHTTPTTLILPARAVELIVRYYGADEILGRLVERLEGTMSTYAPERSVTPARSGFHYLHPRPGLVEWMPIHELGRDVTIKVVGYHPENPAAYRLPTIVSTISAYDTATGHLSCLMDGVLPTAMRTAAATVVASRHLARPDSQCLGLIGCGAQAVAHAHALSRYFPLKTILAYDTDPVAAASLADRCRAFGLDVPVSTSPIATVVARADILVTATSIDIGAGPLFDAGLCHQPHLHINAIGSDFPGKTELPLPWLRRAYVCPDFPVQARIEGECQQLRPEEIGENIVAVCKQPAAYTHLRDALTVYDSTGWSLQDQVVLRLFAERAEALGLGQRIEIENMAGQANNPYDFLTSAAPPSPAVSHSHPHPHELPA</sequence>
<organism evidence="2 3">
    <name type="scientific">Neolewinella marina</name>
    <dbReference type="NCBI Taxonomy" id="438751"/>
    <lineage>
        <taxon>Bacteria</taxon>
        <taxon>Pseudomonadati</taxon>
        <taxon>Bacteroidota</taxon>
        <taxon>Saprospiria</taxon>
        <taxon>Saprospirales</taxon>
        <taxon>Lewinellaceae</taxon>
        <taxon>Neolewinella</taxon>
    </lineage>
</organism>
<evidence type="ECO:0000313" key="3">
    <source>
        <dbReference type="Proteomes" id="UP000226437"/>
    </source>
</evidence>
<dbReference type="AlphaFoldDB" id="A0A2G0CDJ4"/>
<evidence type="ECO:0000313" key="2">
    <source>
        <dbReference type="EMBL" id="PHK98043.1"/>
    </source>
</evidence>
<dbReference type="PANTHER" id="PTHR13812">
    <property type="entry name" value="KETIMINE REDUCTASE MU-CRYSTALLIN"/>
    <property type="match status" value="1"/>
</dbReference>
<accession>A0A2G0CDJ4</accession>
<name>A0A2G0CDJ4_9BACT</name>
<dbReference type="Gene3D" id="3.30.1780.10">
    <property type="entry name" value="ornithine cyclodeaminase, domain 1"/>
    <property type="match status" value="1"/>
</dbReference>
<dbReference type="Proteomes" id="UP000226437">
    <property type="component" value="Unassembled WGS sequence"/>
</dbReference>
<evidence type="ECO:0000256" key="1">
    <source>
        <dbReference type="SAM" id="MobiDB-lite"/>
    </source>
</evidence>
<proteinExistence type="predicted"/>